<evidence type="ECO:0000313" key="3">
    <source>
        <dbReference type="Proteomes" id="UP000031668"/>
    </source>
</evidence>
<comment type="caution">
    <text evidence="2">The sequence shown here is derived from an EMBL/GenBank/DDBJ whole genome shotgun (WGS) entry which is preliminary data.</text>
</comment>
<dbReference type="InterPro" id="IPR038717">
    <property type="entry name" value="Tc1-like_DDE_dom"/>
</dbReference>
<feature type="domain" description="Tc1-like transposase DDE" evidence="1">
    <location>
        <begin position="24"/>
        <end position="99"/>
    </location>
</feature>
<dbReference type="Proteomes" id="UP000031668">
    <property type="component" value="Unassembled WGS sequence"/>
</dbReference>
<dbReference type="EMBL" id="JWZT01000436">
    <property type="protein sequence ID" value="KII74365.1"/>
    <property type="molecule type" value="Genomic_DNA"/>
</dbReference>
<accession>A0A0C2NDI4</accession>
<dbReference type="OrthoDB" id="2428500at2759"/>
<proteinExistence type="predicted"/>
<dbReference type="AlphaFoldDB" id="A0A0C2NDI4"/>
<evidence type="ECO:0000259" key="1">
    <source>
        <dbReference type="Pfam" id="PF13358"/>
    </source>
</evidence>
<protein>
    <recommendedName>
        <fullName evidence="1">Tc1-like transposase DDE domain-containing protein</fullName>
    </recommendedName>
</protein>
<dbReference type="InterPro" id="IPR036397">
    <property type="entry name" value="RNaseH_sf"/>
</dbReference>
<gene>
    <name evidence="2" type="ORF">RF11_04631</name>
</gene>
<sequence length="103" mass="12199">MSACESKKGGVLLERPQFQTSKIHHPYNKNTFKDYIGNLMNYLENRSVGPCVFIMYNFAFHKFDVIKQEVHMRGHQIEYLPPYSPFLNPIENMLSKWKNCQKI</sequence>
<name>A0A0C2NDI4_THEKT</name>
<keyword evidence="3" id="KW-1185">Reference proteome</keyword>
<reference evidence="2 3" key="1">
    <citation type="journal article" date="2014" name="Genome Biol. Evol.">
        <title>The genome of the myxosporean Thelohanellus kitauei shows adaptations to nutrient acquisition within its fish host.</title>
        <authorList>
            <person name="Yang Y."/>
            <person name="Xiong J."/>
            <person name="Zhou Z."/>
            <person name="Huo F."/>
            <person name="Miao W."/>
            <person name="Ran C."/>
            <person name="Liu Y."/>
            <person name="Zhang J."/>
            <person name="Feng J."/>
            <person name="Wang M."/>
            <person name="Wang M."/>
            <person name="Wang L."/>
            <person name="Yao B."/>
        </authorList>
    </citation>
    <scope>NUCLEOTIDE SEQUENCE [LARGE SCALE GENOMIC DNA]</scope>
    <source>
        <strain evidence="2">Wuqing</strain>
    </source>
</reference>
<dbReference type="Pfam" id="PF13358">
    <property type="entry name" value="DDE_3"/>
    <property type="match status" value="1"/>
</dbReference>
<evidence type="ECO:0000313" key="2">
    <source>
        <dbReference type="EMBL" id="KII74365.1"/>
    </source>
</evidence>
<organism evidence="2 3">
    <name type="scientific">Thelohanellus kitauei</name>
    <name type="common">Myxosporean</name>
    <dbReference type="NCBI Taxonomy" id="669202"/>
    <lineage>
        <taxon>Eukaryota</taxon>
        <taxon>Metazoa</taxon>
        <taxon>Cnidaria</taxon>
        <taxon>Myxozoa</taxon>
        <taxon>Myxosporea</taxon>
        <taxon>Bivalvulida</taxon>
        <taxon>Platysporina</taxon>
        <taxon>Myxobolidae</taxon>
        <taxon>Thelohanellus</taxon>
    </lineage>
</organism>
<dbReference type="Gene3D" id="3.30.420.10">
    <property type="entry name" value="Ribonuclease H-like superfamily/Ribonuclease H"/>
    <property type="match status" value="1"/>
</dbReference>
<dbReference type="GO" id="GO:0003676">
    <property type="term" value="F:nucleic acid binding"/>
    <property type="evidence" value="ECO:0007669"/>
    <property type="project" value="InterPro"/>
</dbReference>